<evidence type="ECO:0000256" key="3">
    <source>
        <dbReference type="ARBA" id="ARBA00022989"/>
    </source>
</evidence>
<dbReference type="EMBL" id="CP000554">
    <property type="protein sequence ID" value="ABM78691.1"/>
    <property type="molecule type" value="Genomic_DNA"/>
</dbReference>
<dbReference type="HOGENOM" id="CLU_071291_1_1_3"/>
<dbReference type="Gene3D" id="1.20.1530.20">
    <property type="match status" value="1"/>
</dbReference>
<feature type="transmembrane region" description="Helical" evidence="5">
    <location>
        <begin position="95"/>
        <end position="114"/>
    </location>
</feature>
<keyword evidence="3 5" id="KW-1133">Transmembrane helix</keyword>
<evidence type="ECO:0000256" key="2">
    <source>
        <dbReference type="ARBA" id="ARBA00022692"/>
    </source>
</evidence>
<feature type="transmembrane region" description="Helical" evidence="5">
    <location>
        <begin position="197"/>
        <end position="217"/>
    </location>
</feature>
<reference evidence="6 7" key="1">
    <citation type="journal article" date="2007" name="PLoS Genet.">
        <title>Patterns and implications of gene gain and loss in the evolution of Prochlorococcus.</title>
        <authorList>
            <person name="Kettler G.C."/>
            <person name="Martiny A.C."/>
            <person name="Huang K."/>
            <person name="Zucker J."/>
            <person name="Coleman M.L."/>
            <person name="Rodrigue S."/>
            <person name="Chen F."/>
            <person name="Lapidus A."/>
            <person name="Ferriera S."/>
            <person name="Johnson J."/>
            <person name="Steglich C."/>
            <person name="Church G.M."/>
            <person name="Richardson P."/>
            <person name="Chisholm S.W."/>
        </authorList>
    </citation>
    <scope>NUCLEOTIDE SEQUENCE [LARGE SCALE GENOMIC DNA]</scope>
    <source>
        <strain evidence="6 7">MIT 9303</strain>
    </source>
</reference>
<feature type="transmembrane region" description="Helical" evidence="5">
    <location>
        <begin position="34"/>
        <end position="58"/>
    </location>
</feature>
<dbReference type="InterPro" id="IPR038770">
    <property type="entry name" value="Na+/solute_symporter_sf"/>
</dbReference>
<feature type="transmembrane region" description="Helical" evidence="5">
    <location>
        <begin position="134"/>
        <end position="152"/>
    </location>
</feature>
<dbReference type="BioCyc" id="PMAR59922:G1G80-1693-MONOMER"/>
<proteinExistence type="predicted"/>
<sequence length="284" mass="31085">MNVLIPGALFLIMFALGLNLRDNHFNLIRNRSALLLRVLLGTCLLVPLVAMIILWLPLSFELSQPARLSIALMAVCPSAPLTLRKAGKAGGNAQMAGYLQMAAAIAAIISIPLMAELFTTVFKGQGWDIRPMQVAMNVGQVQILPLLLGLLLRRWLPAWAESAEPFFNKLANLLLLLLLVVILVKAFPLLIPFASKNLLALALMAVMVIASLLIGYLLSGPDLKERTTVSLVTSMRNPGLALLFAQINAPQMLELKLSILTYLVLTIIFSIPFLNWRKRLAMGT</sequence>
<feature type="transmembrane region" description="Helical" evidence="5">
    <location>
        <begin position="259"/>
        <end position="276"/>
    </location>
</feature>
<evidence type="ECO:0000313" key="7">
    <source>
        <dbReference type="Proteomes" id="UP000002274"/>
    </source>
</evidence>
<accession>A2CB31</accession>
<dbReference type="AlphaFoldDB" id="A2CB31"/>
<dbReference type="Pfam" id="PF01758">
    <property type="entry name" value="SBF"/>
    <property type="match status" value="1"/>
</dbReference>
<feature type="transmembrane region" description="Helical" evidence="5">
    <location>
        <begin position="6"/>
        <end position="22"/>
    </location>
</feature>
<dbReference type="Proteomes" id="UP000002274">
    <property type="component" value="Chromosome"/>
</dbReference>
<dbReference type="STRING" id="59922.P9303_19491"/>
<dbReference type="GO" id="GO:0016020">
    <property type="term" value="C:membrane"/>
    <property type="evidence" value="ECO:0007669"/>
    <property type="project" value="UniProtKB-SubCell"/>
</dbReference>
<evidence type="ECO:0000256" key="4">
    <source>
        <dbReference type="ARBA" id="ARBA00023136"/>
    </source>
</evidence>
<dbReference type="PANTHER" id="PTHR10361:SF28">
    <property type="entry name" value="P3 PROTEIN-RELATED"/>
    <property type="match status" value="1"/>
</dbReference>
<dbReference type="KEGG" id="pmf:P9303_19491"/>
<dbReference type="RefSeq" id="WP_011826572.1">
    <property type="nucleotide sequence ID" value="NC_008820.1"/>
</dbReference>
<keyword evidence="2 5" id="KW-0812">Transmembrane</keyword>
<evidence type="ECO:0000256" key="1">
    <source>
        <dbReference type="ARBA" id="ARBA00004141"/>
    </source>
</evidence>
<dbReference type="InterPro" id="IPR004710">
    <property type="entry name" value="Bilac:Na_transpt"/>
</dbReference>
<dbReference type="InterPro" id="IPR002657">
    <property type="entry name" value="BilAc:Na_symport/Acr3"/>
</dbReference>
<gene>
    <name evidence="6" type="ordered locus">P9303_19491</name>
</gene>
<protein>
    <submittedName>
        <fullName evidence="6">Possible sodium dependent transporter</fullName>
    </submittedName>
</protein>
<evidence type="ECO:0000313" key="6">
    <source>
        <dbReference type="EMBL" id="ABM78691.1"/>
    </source>
</evidence>
<dbReference type="PANTHER" id="PTHR10361">
    <property type="entry name" value="SODIUM-BILE ACID COTRANSPORTER"/>
    <property type="match status" value="1"/>
</dbReference>
<feature type="transmembrane region" description="Helical" evidence="5">
    <location>
        <begin position="173"/>
        <end position="191"/>
    </location>
</feature>
<keyword evidence="4 5" id="KW-0472">Membrane</keyword>
<organism evidence="6 7">
    <name type="scientific">Prochlorococcus marinus (strain MIT 9303)</name>
    <dbReference type="NCBI Taxonomy" id="59922"/>
    <lineage>
        <taxon>Bacteria</taxon>
        <taxon>Bacillati</taxon>
        <taxon>Cyanobacteriota</taxon>
        <taxon>Cyanophyceae</taxon>
        <taxon>Synechococcales</taxon>
        <taxon>Prochlorococcaceae</taxon>
        <taxon>Prochlorococcus</taxon>
    </lineage>
</organism>
<name>A2CB31_PROM3</name>
<comment type="subcellular location">
    <subcellularLocation>
        <location evidence="1">Membrane</location>
        <topology evidence="1">Multi-pass membrane protein</topology>
    </subcellularLocation>
</comment>
<evidence type="ECO:0000256" key="5">
    <source>
        <dbReference type="SAM" id="Phobius"/>
    </source>
</evidence>